<gene>
    <name evidence="2" type="ORF">A7E78_05315</name>
</gene>
<dbReference type="KEGG" id="pef:A7E78_05315"/>
<dbReference type="InterPro" id="IPR011990">
    <property type="entry name" value="TPR-like_helical_dom_sf"/>
</dbReference>
<sequence length="800" mass="90631">MFLRRATYLLSCLLIFGLAQQAMAGTAPLLNKMTKEDSLASSRVLFDFSVLPEYRIEPSGQRIDLFFTEATAAPFLHLLPEDDKIVKILLARSQKELMVSILLRQIPANVTVAASQTAATVELELFWQKAGGGRPAIAFRISGLPSRQANTSSSAPFIKSRFNGQWQKFFGEYQTPLLMNLPLNVSRPTLPRFGFEQASPAFAAVLKKLEDKAPKEARALLQNISSTELSQIGLFKKQLLQVEALLRDGSAEQSLAILEKIPREELSLGLQQRAGYLHNLTLALTDDRYGAMAWHAELEKLLLEGPYLCHFKLLQAEIALLNNDGPLALKKLLWEKSHWPEALRSIHELRIADAQVATGQSREALPYYLKRMQGVGLPTNDLFSFQQAAKAFFDNQHWEKAHLLYQRLANLLPETDATSQALFLSSLASYNNGEQKAAMLQFRLLREDFPRTSGDIRAWLKMLDHGLSTVEERHLLQGLRDYPTILSLTRDRKLREEIIFKLGITLHLHGESLRAIDTLGQLRRNFASSPLRGEAEALMAEILPPELERLISEGEDLQAVVLLEKYRELLIRGDGKWPFLPKLANAFTQLGLFERGCRVYLYLLDNTRSKEDAENFYLPLASLYYDRDEYTLAEKYSTAYLNNYPKGADRTALFLLRLRALYKLARFEEAAELLQKKHYPRSTEIELLATEIYWELGDYNKVIDFANRLGDRGEAIPPSGLLLEAEALRRLGHAKQALPLYEVLAEEGTFGDQATYRCGQILLAKGERARALKLFQKLVEKGKNDLWQQLASDFVAAETY</sequence>
<dbReference type="Proteomes" id="UP000182517">
    <property type="component" value="Chromosome"/>
</dbReference>
<dbReference type="STRING" id="1842532.A7E78_05315"/>
<evidence type="ECO:0008006" key="4">
    <source>
        <dbReference type="Google" id="ProtNLM"/>
    </source>
</evidence>
<feature type="chain" id="PRO_5013335436" description="Tetratricopeptide repeat protein" evidence="1">
    <location>
        <begin position="25"/>
        <end position="800"/>
    </location>
</feature>
<evidence type="ECO:0000313" key="2">
    <source>
        <dbReference type="EMBL" id="APG27312.1"/>
    </source>
</evidence>
<dbReference type="Gene3D" id="1.25.40.10">
    <property type="entry name" value="Tetratricopeptide repeat domain"/>
    <property type="match status" value="2"/>
</dbReference>
<name>A0A1L3GN09_9BACT</name>
<dbReference type="RefSeq" id="WP_072283276.1">
    <property type="nucleotide sequence ID" value="NZ_CP015519.1"/>
</dbReference>
<accession>A0A1L3GN09</accession>
<dbReference type="AlphaFoldDB" id="A0A1L3GN09"/>
<keyword evidence="3" id="KW-1185">Reference proteome</keyword>
<organism evidence="2 3">
    <name type="scientific">Syntrophotalea acetylenivorans</name>
    <dbReference type="NCBI Taxonomy" id="1842532"/>
    <lineage>
        <taxon>Bacteria</taxon>
        <taxon>Pseudomonadati</taxon>
        <taxon>Thermodesulfobacteriota</taxon>
        <taxon>Desulfuromonadia</taxon>
        <taxon>Desulfuromonadales</taxon>
        <taxon>Syntrophotaleaceae</taxon>
        <taxon>Syntrophotalea</taxon>
    </lineage>
</organism>
<evidence type="ECO:0000256" key="1">
    <source>
        <dbReference type="SAM" id="SignalP"/>
    </source>
</evidence>
<dbReference type="EMBL" id="CP015519">
    <property type="protein sequence ID" value="APG27312.1"/>
    <property type="molecule type" value="Genomic_DNA"/>
</dbReference>
<keyword evidence="1" id="KW-0732">Signal</keyword>
<protein>
    <recommendedName>
        <fullName evidence="4">Tetratricopeptide repeat protein</fullName>
    </recommendedName>
</protein>
<evidence type="ECO:0000313" key="3">
    <source>
        <dbReference type="Proteomes" id="UP000182517"/>
    </source>
</evidence>
<dbReference type="OrthoDB" id="5428062at2"/>
<feature type="signal peptide" evidence="1">
    <location>
        <begin position="1"/>
        <end position="24"/>
    </location>
</feature>
<proteinExistence type="predicted"/>
<dbReference type="SUPFAM" id="SSF48452">
    <property type="entry name" value="TPR-like"/>
    <property type="match status" value="3"/>
</dbReference>
<reference evidence="2 3" key="1">
    <citation type="journal article" date="2017" name="Genome Announc.">
        <title>Complete Genome Sequences of Two Acetylene-Fermenting Pelobacter acetylenicus Strains.</title>
        <authorList>
            <person name="Sutton J.M."/>
            <person name="Baesman S.M."/>
            <person name="Fierst J.L."/>
            <person name="Poret-Peterson A.T."/>
            <person name="Oremland R.S."/>
            <person name="Dunlap D.S."/>
            <person name="Akob D.M."/>
        </authorList>
    </citation>
    <scope>NUCLEOTIDE SEQUENCE [LARGE SCALE GENOMIC DNA]</scope>
    <source>
        <strain evidence="2 3">SFB93</strain>
    </source>
</reference>